<keyword evidence="1" id="KW-0812">Transmembrane</keyword>
<gene>
    <name evidence="2" type="ORF">NMP03_11720</name>
</gene>
<dbReference type="EMBL" id="CP101740">
    <property type="protein sequence ID" value="UUL81857.1"/>
    <property type="molecule type" value="Genomic_DNA"/>
</dbReference>
<proteinExistence type="predicted"/>
<evidence type="ECO:0000313" key="2">
    <source>
        <dbReference type="EMBL" id="UUL81857.1"/>
    </source>
</evidence>
<name>A0ABY5L7K2_9SPHN</name>
<evidence type="ECO:0000313" key="3">
    <source>
        <dbReference type="Proteomes" id="UP001058533"/>
    </source>
</evidence>
<feature type="transmembrane region" description="Helical" evidence="1">
    <location>
        <begin position="6"/>
        <end position="27"/>
    </location>
</feature>
<organism evidence="2 3">
    <name type="scientific">Sphingomonas qomolangmaensis</name>
    <dbReference type="NCBI Taxonomy" id="2918765"/>
    <lineage>
        <taxon>Bacteria</taxon>
        <taxon>Pseudomonadati</taxon>
        <taxon>Pseudomonadota</taxon>
        <taxon>Alphaproteobacteria</taxon>
        <taxon>Sphingomonadales</taxon>
        <taxon>Sphingomonadaceae</taxon>
        <taxon>Sphingomonas</taxon>
    </lineage>
</organism>
<reference evidence="2" key="1">
    <citation type="submission" date="2022-07" db="EMBL/GenBank/DDBJ databases">
        <title>Sphingomonas sp. nov., a novel bacterium isolated from the north slope of the Mount Everest.</title>
        <authorList>
            <person name="Cui X."/>
            <person name="Liu Y."/>
        </authorList>
    </citation>
    <scope>NUCLEOTIDE SEQUENCE</scope>
    <source>
        <strain evidence="2">S5-59</strain>
    </source>
</reference>
<dbReference type="RefSeq" id="WP_256505592.1">
    <property type="nucleotide sequence ID" value="NZ_CP101740.1"/>
</dbReference>
<accession>A0ABY5L7K2</accession>
<keyword evidence="3" id="KW-1185">Reference proteome</keyword>
<dbReference type="Proteomes" id="UP001058533">
    <property type="component" value="Chromosome"/>
</dbReference>
<evidence type="ECO:0000256" key="1">
    <source>
        <dbReference type="SAM" id="Phobius"/>
    </source>
</evidence>
<keyword evidence="1" id="KW-1133">Transmembrane helix</keyword>
<protein>
    <submittedName>
        <fullName evidence="2">Uncharacterized protein</fullName>
    </submittedName>
</protein>
<keyword evidence="1" id="KW-0472">Membrane</keyword>
<sequence>MRSGILFYGLWCAGIAAAFLFATNYAWSPFADASRPVQGTRTGGGGGGIIFIPTHK</sequence>